<proteinExistence type="predicted"/>
<dbReference type="SUPFAM" id="SSF53098">
    <property type="entry name" value="Ribonuclease H-like"/>
    <property type="match status" value="1"/>
</dbReference>
<dbReference type="Gene3D" id="3.30.420.10">
    <property type="entry name" value="Ribonuclease H-like superfamily/Ribonuclease H"/>
    <property type="match status" value="1"/>
</dbReference>
<protein>
    <submittedName>
        <fullName evidence="3">Copia protein</fullName>
    </submittedName>
</protein>
<feature type="region of interest" description="Disordered" evidence="1">
    <location>
        <begin position="1000"/>
        <end position="1035"/>
    </location>
</feature>
<dbReference type="InterPro" id="IPR012337">
    <property type="entry name" value="RNaseH-like_sf"/>
</dbReference>
<comment type="caution">
    <text evidence="3">The sequence shown here is derived from an EMBL/GenBank/DDBJ whole genome shotgun (WGS) entry which is preliminary data.</text>
</comment>
<dbReference type="SUPFAM" id="SSF56672">
    <property type="entry name" value="DNA/RNA polymerases"/>
    <property type="match status" value="1"/>
</dbReference>
<sequence length="1126" mass="128092">MRNNSNRVNKKNFANKLTHPHPKRGFVPQAVLTRSGKINTASGSVTTAARPVNTAGSKSPMTHPRTKSKAFQRGHSMDTRPNNKFLANKSSIFNKKVNTIRVNDSTARDRVVVSGNMRREIQVYNDLDTQKNLTILFYVQGNPQQKEYKEKRVIDSGCSRYMTGNKCYLTDFEAYDGGFVSFRDGKGRISGKDKGIKREYSVARTPQQNRVAERRNRTLIEAARTMDNLSKFEGKADEEYFVGPDWIFDIDSLTVSMNYLLVVAGNQTNGIVGSKENLVAGKNDKQKELKQEYILIPICTTDPLISQGTKDGAVDVRNKAPKVDESEALDNVGKNDQVPRSEIESLFQQERHAKNINNKWAIGTKWVYRNKKDERGIVIKNKARLVAQGHTQEEGIDYDEVFAPVARIEAIRLFLAYASFKDFMVYQMDVKIDFLYGRIEEEVYVCQPPSFEDPNYLDKVYKLEKAIYGLHQPPRAWYETLSTYLLDNGFNRGQIDKILFIKRHKDDILLVQVYVDHIIFVSTKKELRFQVNPKTSHIHAVKKIFRYLKGQPKLGLWYPKDSPFDLEAYSDSDYTGASLDKKSTTGGCQFLGKRLMIAKDGRCFVDTSKVTTGNLLLSNATTKVQKVNDQEQFQALVDKTKVIITEDIIRSNLRLDHAEGTVCLLNEAIFEGLARMGYENPSQKLTFYKAYFPPIEVMIHTILQCLSAKTIAWNEFSSTMASAIICLVDNQKFNFLKYIFDNMVKSLEGGVKFYLFLRFRQVFPDKQVEGMARNKEMYVISSHTKKIFANVRRIGAGFSRKPQKPKRKQRKEVETFHDESEDEDHIHTPSSDPLPSDEDSSILNELMKKVTKLTKWRKSRSGELSRLKRISLGRRVKSLMEKDGLDAQEDASKQGRMIEEIDQNAEITLDDKTQGRINDDEMFGVDDLAGEKVVMDSAAKPVTTVKDSAAPTIDVTEDEITMAQALAALKCVKPKVMVREQEMSTTIPAVAIKVTTAVPTPRAKAMDSEAQKSSVKEAQESSTKRTAEHLESDISKKQKVDENVEPVIDDTEELKKYMEIVPDDGDEVLIEATPISSRSPTIIDYKIHKEGMKNYFKISRDDGNSQVYQTFEKIFKNFTREDLEVL</sequence>
<dbReference type="PANTHER" id="PTHR11439">
    <property type="entry name" value="GAG-POL-RELATED RETROTRANSPOSON"/>
    <property type="match status" value="1"/>
</dbReference>
<dbReference type="InterPro" id="IPR013103">
    <property type="entry name" value="RVT_2"/>
</dbReference>
<reference evidence="3" key="1">
    <citation type="journal article" date="2019" name="Sci. Rep.">
        <title>Draft genome of Tanacetum cinerariifolium, the natural source of mosquito coil.</title>
        <authorList>
            <person name="Yamashiro T."/>
            <person name="Shiraishi A."/>
            <person name="Satake H."/>
            <person name="Nakayama K."/>
        </authorList>
    </citation>
    <scope>NUCLEOTIDE SEQUENCE</scope>
</reference>
<evidence type="ECO:0000259" key="2">
    <source>
        <dbReference type="Pfam" id="PF07727"/>
    </source>
</evidence>
<dbReference type="GO" id="GO:0003676">
    <property type="term" value="F:nucleic acid binding"/>
    <property type="evidence" value="ECO:0007669"/>
    <property type="project" value="InterPro"/>
</dbReference>
<feature type="compositionally biased region" description="Basic and acidic residues" evidence="1">
    <location>
        <begin position="1004"/>
        <end position="1035"/>
    </location>
</feature>
<gene>
    <name evidence="3" type="ORF">Tci_012472</name>
</gene>
<dbReference type="Pfam" id="PF07727">
    <property type="entry name" value="RVT_2"/>
    <property type="match status" value="1"/>
</dbReference>
<dbReference type="PANTHER" id="PTHR11439:SF495">
    <property type="entry name" value="REVERSE TRANSCRIPTASE, RNA-DEPENDENT DNA POLYMERASE-RELATED"/>
    <property type="match status" value="1"/>
</dbReference>
<evidence type="ECO:0000313" key="3">
    <source>
        <dbReference type="EMBL" id="GEU40494.1"/>
    </source>
</evidence>
<feature type="compositionally biased region" description="Basic residues" evidence="1">
    <location>
        <begin position="801"/>
        <end position="810"/>
    </location>
</feature>
<evidence type="ECO:0000256" key="1">
    <source>
        <dbReference type="SAM" id="MobiDB-lite"/>
    </source>
</evidence>
<feature type="region of interest" description="Disordered" evidence="1">
    <location>
        <begin position="799"/>
        <end position="839"/>
    </location>
</feature>
<dbReference type="InterPro" id="IPR036397">
    <property type="entry name" value="RNaseH_sf"/>
</dbReference>
<name>A0A6L2JXY2_TANCI</name>
<feature type="domain" description="Reverse transcriptase Ty1/copia-type" evidence="2">
    <location>
        <begin position="355"/>
        <end position="524"/>
    </location>
</feature>
<accession>A0A6L2JXY2</accession>
<dbReference type="InterPro" id="IPR043502">
    <property type="entry name" value="DNA/RNA_pol_sf"/>
</dbReference>
<dbReference type="EMBL" id="BKCJ010001309">
    <property type="protein sequence ID" value="GEU40494.1"/>
    <property type="molecule type" value="Genomic_DNA"/>
</dbReference>
<feature type="compositionally biased region" description="Polar residues" evidence="1">
    <location>
        <begin position="36"/>
        <end position="47"/>
    </location>
</feature>
<organism evidence="3">
    <name type="scientific">Tanacetum cinerariifolium</name>
    <name type="common">Dalmatian daisy</name>
    <name type="synonym">Chrysanthemum cinerariifolium</name>
    <dbReference type="NCBI Taxonomy" id="118510"/>
    <lineage>
        <taxon>Eukaryota</taxon>
        <taxon>Viridiplantae</taxon>
        <taxon>Streptophyta</taxon>
        <taxon>Embryophyta</taxon>
        <taxon>Tracheophyta</taxon>
        <taxon>Spermatophyta</taxon>
        <taxon>Magnoliopsida</taxon>
        <taxon>eudicotyledons</taxon>
        <taxon>Gunneridae</taxon>
        <taxon>Pentapetalae</taxon>
        <taxon>asterids</taxon>
        <taxon>campanulids</taxon>
        <taxon>Asterales</taxon>
        <taxon>Asteraceae</taxon>
        <taxon>Asteroideae</taxon>
        <taxon>Anthemideae</taxon>
        <taxon>Anthemidinae</taxon>
        <taxon>Tanacetum</taxon>
    </lineage>
</organism>
<feature type="region of interest" description="Disordered" evidence="1">
    <location>
        <begin position="1"/>
        <end position="84"/>
    </location>
</feature>
<dbReference type="AlphaFoldDB" id="A0A6L2JXY2"/>